<keyword evidence="3" id="KW-0677">Repeat</keyword>
<organism evidence="6 7">
    <name type="scientific">Paramuricea clavata</name>
    <name type="common">Red gorgonian</name>
    <name type="synonym">Violescent sea-whip</name>
    <dbReference type="NCBI Taxonomy" id="317549"/>
    <lineage>
        <taxon>Eukaryota</taxon>
        <taxon>Metazoa</taxon>
        <taxon>Cnidaria</taxon>
        <taxon>Anthozoa</taxon>
        <taxon>Octocorallia</taxon>
        <taxon>Malacalcyonacea</taxon>
        <taxon>Plexauridae</taxon>
        <taxon>Paramuricea</taxon>
    </lineage>
</organism>
<accession>A0A6S7FWC3</accession>
<dbReference type="InterPro" id="IPR051746">
    <property type="entry name" value="Kelch_domain_containing_8"/>
</dbReference>
<keyword evidence="6" id="KW-0436">Ligase</keyword>
<sequence>MASYIGGYAQDRFQTSVDKNFFCPICTDVLKDPVQCHNQHYFCKACITKHLKSYSQTCPVCMQKLNEEALARPPRIVTDYLDGLIINCDHSEWGCTETMELGALNTHAAICAYRPVVCSNDQCSVIVNMKDHEEHETKHCEYRLIHCHECNEDMSVKRYGKHACLLRKEVDQMKVLLFDIKNQVIKMQETQDRKFEEVLDGIQKLSSSSQFVTNKATPAVLPSSTQENIVVLGGMSNGKSLHSVEMYSSLTQSWTQLAPMTECRASATAHCYEDQIIVTGGGNDWQSTDSTETMFLGMMPEQWYSCPFELPEKCLAHRTVIHNDYLWTVGGTIDDHTSCCSKAISKVFLQPPFTMMLEAEMPQPLCYHGLEIIGDNFMIIGGSTSGSIKDAVSTVLSYNIVSKKIVQMSPLPFPMLDMTTVRIGEDVLIIGGTNQQRRSLNTVYKYNYKTMQCTQLPSMKYKRSECAAVVSGHQVFVMGGDIIDGGYHNSVECFDLRNQVWGELPPMNEAKNKLTAVCVPARFF</sequence>
<comment type="caution">
    <text evidence="6">The sequence shown here is derived from an EMBL/GenBank/DDBJ whole genome shotgun (WGS) entry which is preliminary data.</text>
</comment>
<evidence type="ECO:0000256" key="1">
    <source>
        <dbReference type="ARBA" id="ARBA00022441"/>
    </source>
</evidence>
<dbReference type="GO" id="GO:0016874">
    <property type="term" value="F:ligase activity"/>
    <property type="evidence" value="ECO:0007669"/>
    <property type="project" value="UniProtKB-KW"/>
</dbReference>
<dbReference type="EMBL" id="CACRXK020000131">
    <property type="protein sequence ID" value="CAB3978660.1"/>
    <property type="molecule type" value="Genomic_DNA"/>
</dbReference>
<dbReference type="SMART" id="SM00184">
    <property type="entry name" value="RING"/>
    <property type="match status" value="1"/>
</dbReference>
<evidence type="ECO:0000313" key="7">
    <source>
        <dbReference type="Proteomes" id="UP001152795"/>
    </source>
</evidence>
<dbReference type="Proteomes" id="UP001152795">
    <property type="component" value="Unassembled WGS sequence"/>
</dbReference>
<keyword evidence="5" id="KW-0862">Zinc</keyword>
<keyword evidence="1" id="KW-0880">Kelch repeat</keyword>
<dbReference type="InterPro" id="IPR015915">
    <property type="entry name" value="Kelch-typ_b-propeller"/>
</dbReference>
<dbReference type="Pfam" id="PF01344">
    <property type="entry name" value="Kelch_1"/>
    <property type="match status" value="1"/>
</dbReference>
<dbReference type="Gene3D" id="3.30.40.10">
    <property type="entry name" value="Zinc/RING finger domain, C3HC4 (zinc finger)"/>
    <property type="match status" value="2"/>
</dbReference>
<dbReference type="PROSITE" id="PS50089">
    <property type="entry name" value="ZF_RING_2"/>
    <property type="match status" value="1"/>
</dbReference>
<evidence type="ECO:0000256" key="3">
    <source>
        <dbReference type="ARBA" id="ARBA00022737"/>
    </source>
</evidence>
<dbReference type="PANTHER" id="PTHR46260">
    <property type="entry name" value="RING-TYPE DOMAIN-CONTAINING PROTEIN"/>
    <property type="match status" value="1"/>
</dbReference>
<dbReference type="SUPFAM" id="SSF57850">
    <property type="entry name" value="RING/U-box"/>
    <property type="match status" value="1"/>
</dbReference>
<dbReference type="PANTHER" id="PTHR46260:SF3">
    <property type="entry name" value="RING-TYPE DOMAIN-CONTAINING PROTEIN"/>
    <property type="match status" value="1"/>
</dbReference>
<evidence type="ECO:0000256" key="2">
    <source>
        <dbReference type="ARBA" id="ARBA00022723"/>
    </source>
</evidence>
<evidence type="ECO:0000313" key="6">
    <source>
        <dbReference type="EMBL" id="CAB3978660.1"/>
    </source>
</evidence>
<dbReference type="SUPFAM" id="SSF49599">
    <property type="entry name" value="TRAF domain-like"/>
    <property type="match status" value="1"/>
</dbReference>
<dbReference type="AlphaFoldDB" id="A0A6S7FWC3"/>
<keyword evidence="4" id="KW-0863">Zinc-finger</keyword>
<reference evidence="6" key="1">
    <citation type="submission" date="2020-04" db="EMBL/GenBank/DDBJ databases">
        <authorList>
            <person name="Alioto T."/>
            <person name="Alioto T."/>
            <person name="Gomez Garrido J."/>
        </authorList>
    </citation>
    <scope>NUCLEOTIDE SEQUENCE</scope>
    <source>
        <strain evidence="6">A484AB</strain>
    </source>
</reference>
<dbReference type="SMART" id="SM00612">
    <property type="entry name" value="Kelch"/>
    <property type="match status" value="5"/>
</dbReference>
<dbReference type="Pfam" id="PF24681">
    <property type="entry name" value="Kelch_KLHDC2_KLHL20_DRC7"/>
    <property type="match status" value="1"/>
</dbReference>
<evidence type="ECO:0000256" key="4">
    <source>
        <dbReference type="ARBA" id="ARBA00022771"/>
    </source>
</evidence>
<keyword evidence="2" id="KW-0479">Metal-binding</keyword>
<dbReference type="OrthoDB" id="45365at2759"/>
<proteinExistence type="predicted"/>
<gene>
    <name evidence="6" type="ORF">PACLA_8A043496</name>
</gene>
<dbReference type="GO" id="GO:0008270">
    <property type="term" value="F:zinc ion binding"/>
    <property type="evidence" value="ECO:0007669"/>
    <property type="project" value="UniProtKB-KW"/>
</dbReference>
<protein>
    <submittedName>
        <fullName evidence="6">E3 ubiquitin- ligase NRDP1</fullName>
    </submittedName>
</protein>
<dbReference type="Gene3D" id="2.120.10.80">
    <property type="entry name" value="Kelch-type beta propeller"/>
    <property type="match status" value="2"/>
</dbReference>
<evidence type="ECO:0000256" key="5">
    <source>
        <dbReference type="ARBA" id="ARBA00022833"/>
    </source>
</evidence>
<name>A0A6S7FWC3_PARCT</name>
<dbReference type="PROSITE" id="PS50145">
    <property type="entry name" value="ZF_TRAF"/>
    <property type="match status" value="1"/>
</dbReference>
<dbReference type="InterPro" id="IPR006652">
    <property type="entry name" value="Kelch_1"/>
</dbReference>
<dbReference type="Pfam" id="PF13923">
    <property type="entry name" value="zf-C3HC4_2"/>
    <property type="match status" value="1"/>
</dbReference>
<dbReference type="SUPFAM" id="SSF117281">
    <property type="entry name" value="Kelch motif"/>
    <property type="match status" value="2"/>
</dbReference>
<dbReference type="InterPro" id="IPR001841">
    <property type="entry name" value="Znf_RING"/>
</dbReference>
<keyword evidence="7" id="KW-1185">Reference proteome</keyword>
<dbReference type="InterPro" id="IPR001293">
    <property type="entry name" value="Znf_TRAF"/>
</dbReference>
<dbReference type="InterPro" id="IPR013083">
    <property type="entry name" value="Znf_RING/FYVE/PHD"/>
</dbReference>